<organism evidence="2 3">
    <name type="scientific">Devosia psychrophila</name>
    <dbReference type="NCBI Taxonomy" id="728005"/>
    <lineage>
        <taxon>Bacteria</taxon>
        <taxon>Pseudomonadati</taxon>
        <taxon>Pseudomonadota</taxon>
        <taxon>Alphaproteobacteria</taxon>
        <taxon>Hyphomicrobiales</taxon>
        <taxon>Devosiaceae</taxon>
        <taxon>Devosia</taxon>
    </lineage>
</organism>
<sequence length="57" mass="5946">MMISYLHSAQTPPSPALPSRGRVRIGDFEQIVAETLNGTSPLEGEAGRGGGLPSIQP</sequence>
<dbReference type="STRING" id="728005.SAMN04488059_103194"/>
<name>A0A1I1HZM9_9HYPH</name>
<feature type="compositionally biased region" description="Gly residues" evidence="1">
    <location>
        <begin position="47"/>
        <end position="57"/>
    </location>
</feature>
<dbReference type="Proteomes" id="UP000182258">
    <property type="component" value="Unassembled WGS sequence"/>
</dbReference>
<protein>
    <submittedName>
        <fullName evidence="2">Uncharacterized protein</fullName>
    </submittedName>
</protein>
<reference evidence="2 3" key="1">
    <citation type="submission" date="2016-10" db="EMBL/GenBank/DDBJ databases">
        <authorList>
            <person name="de Groot N.N."/>
        </authorList>
    </citation>
    <scope>NUCLEOTIDE SEQUENCE [LARGE SCALE GENOMIC DNA]</scope>
    <source>
        <strain evidence="2 3">CGMCC 1.10210</strain>
    </source>
</reference>
<dbReference type="AlphaFoldDB" id="A0A1I1HZM9"/>
<gene>
    <name evidence="2" type="ORF">SAMN04488059_103194</name>
</gene>
<accession>A0A1I1HZM9</accession>
<feature type="region of interest" description="Disordered" evidence="1">
    <location>
        <begin position="1"/>
        <end position="20"/>
    </location>
</feature>
<proteinExistence type="predicted"/>
<evidence type="ECO:0000313" key="3">
    <source>
        <dbReference type="Proteomes" id="UP000182258"/>
    </source>
</evidence>
<evidence type="ECO:0000313" key="2">
    <source>
        <dbReference type="EMBL" id="SFC26430.1"/>
    </source>
</evidence>
<feature type="region of interest" description="Disordered" evidence="1">
    <location>
        <begin position="35"/>
        <end position="57"/>
    </location>
</feature>
<evidence type="ECO:0000256" key="1">
    <source>
        <dbReference type="SAM" id="MobiDB-lite"/>
    </source>
</evidence>
<dbReference type="EMBL" id="FOMB01000003">
    <property type="protein sequence ID" value="SFC26430.1"/>
    <property type="molecule type" value="Genomic_DNA"/>
</dbReference>